<reference evidence="4 5" key="1">
    <citation type="submission" date="2018-10" db="EMBL/GenBank/DDBJ databases">
        <title>Genome sequencing of Lactobacillus species.</title>
        <authorList>
            <person name="Baek C."/>
            <person name="Yi H."/>
        </authorList>
    </citation>
    <scope>NUCLEOTIDE SEQUENCE [LARGE SCALE GENOMIC DNA]</scope>
    <source>
        <strain evidence="4 5">DSM 16365</strain>
    </source>
</reference>
<dbReference type="SUPFAM" id="SSF47413">
    <property type="entry name" value="lambda repressor-like DNA-binding domains"/>
    <property type="match status" value="1"/>
</dbReference>
<keyword evidence="1" id="KW-0238">DNA-binding</keyword>
<name>A0AAN1Q3Y4_9LACO</name>
<dbReference type="PANTHER" id="PTHR46558">
    <property type="entry name" value="TRACRIPTIONAL REGULATORY PROTEIN-RELATED-RELATED"/>
    <property type="match status" value="1"/>
</dbReference>
<dbReference type="PROSITE" id="PS50943">
    <property type="entry name" value="HTH_CROC1"/>
    <property type="match status" value="1"/>
</dbReference>
<dbReference type="AlphaFoldDB" id="A0AAN1Q3Y4"/>
<feature type="transmembrane region" description="Helical" evidence="2">
    <location>
        <begin position="84"/>
        <end position="101"/>
    </location>
</feature>
<organism evidence="4 5">
    <name type="scientific">Lactiplantibacillus argentoratensis</name>
    <dbReference type="NCBI Taxonomy" id="271881"/>
    <lineage>
        <taxon>Bacteria</taxon>
        <taxon>Bacillati</taxon>
        <taxon>Bacillota</taxon>
        <taxon>Bacilli</taxon>
        <taxon>Lactobacillales</taxon>
        <taxon>Lactobacillaceae</taxon>
        <taxon>Lactiplantibacillus</taxon>
    </lineage>
</organism>
<dbReference type="Pfam" id="PF01381">
    <property type="entry name" value="HTH_3"/>
    <property type="match status" value="1"/>
</dbReference>
<dbReference type="CDD" id="cd00093">
    <property type="entry name" value="HTH_XRE"/>
    <property type="match status" value="1"/>
</dbReference>
<dbReference type="PANTHER" id="PTHR46558:SF4">
    <property type="entry name" value="DNA-BIDING PHAGE PROTEIN"/>
    <property type="match status" value="1"/>
</dbReference>
<evidence type="ECO:0000256" key="2">
    <source>
        <dbReference type="SAM" id="Phobius"/>
    </source>
</evidence>
<dbReference type="SMART" id="SM00530">
    <property type="entry name" value="HTH_XRE"/>
    <property type="match status" value="1"/>
</dbReference>
<keyword evidence="2" id="KW-0472">Membrane</keyword>
<evidence type="ECO:0000259" key="3">
    <source>
        <dbReference type="PROSITE" id="PS50943"/>
    </source>
</evidence>
<keyword evidence="2" id="KW-1133">Transmembrane helix</keyword>
<proteinExistence type="predicted"/>
<dbReference type="InterPro" id="IPR010982">
    <property type="entry name" value="Lambda_DNA-bd_dom_sf"/>
</dbReference>
<feature type="transmembrane region" description="Helical" evidence="2">
    <location>
        <begin position="142"/>
        <end position="166"/>
    </location>
</feature>
<dbReference type="Proteomes" id="UP000281644">
    <property type="component" value="Chromosome"/>
</dbReference>
<feature type="transmembrane region" description="Helical" evidence="2">
    <location>
        <begin position="107"/>
        <end position="130"/>
    </location>
</feature>
<gene>
    <name evidence="4" type="ORF">LPA65_14165</name>
</gene>
<feature type="transmembrane region" description="Helical" evidence="2">
    <location>
        <begin position="178"/>
        <end position="204"/>
    </location>
</feature>
<keyword evidence="2" id="KW-0812">Transmembrane</keyword>
<protein>
    <submittedName>
        <fullName evidence="4">XRE family transcriptional regulator</fullName>
    </submittedName>
</protein>
<feature type="domain" description="HTH cro/C1-type" evidence="3">
    <location>
        <begin position="7"/>
        <end position="61"/>
    </location>
</feature>
<evidence type="ECO:0000256" key="1">
    <source>
        <dbReference type="ARBA" id="ARBA00023125"/>
    </source>
</evidence>
<sequence>MKFSEKLKVCRKHAQLTQSQVAEQLHVSRKTISGWENDHSFPDVGSLVQLSDIYDVRLDDLMRDDHLLAYYKEAERLHQKSRKWVVVSYRCNFLLLVLGYIDYLRPFGIRTFLVPFLVLVNAMVLLSYFSDWQRFKSGKLRVGIVITVFIAFIAEILINTIVPSYLNELAHAVDDGPAAIIGEVAGRLLVTSILILSLVLAIFLKPKQRERS</sequence>
<dbReference type="GO" id="GO:0003677">
    <property type="term" value="F:DNA binding"/>
    <property type="evidence" value="ECO:0007669"/>
    <property type="project" value="UniProtKB-KW"/>
</dbReference>
<evidence type="ECO:0000313" key="5">
    <source>
        <dbReference type="Proteomes" id="UP000281644"/>
    </source>
</evidence>
<dbReference type="KEGG" id="larg:LPA65_14165"/>
<dbReference type="InterPro" id="IPR001387">
    <property type="entry name" value="Cro/C1-type_HTH"/>
</dbReference>
<dbReference type="EMBL" id="CP032751">
    <property type="protein sequence ID" value="AYJ36807.1"/>
    <property type="molecule type" value="Genomic_DNA"/>
</dbReference>
<evidence type="ECO:0000313" key="4">
    <source>
        <dbReference type="EMBL" id="AYJ36807.1"/>
    </source>
</evidence>
<dbReference type="Gene3D" id="1.10.260.40">
    <property type="entry name" value="lambda repressor-like DNA-binding domains"/>
    <property type="match status" value="1"/>
</dbReference>
<accession>A0AAN1Q3Y4</accession>